<feature type="region of interest" description="Disordered" evidence="1">
    <location>
        <begin position="63"/>
        <end position="90"/>
    </location>
</feature>
<evidence type="ECO:0000256" key="2">
    <source>
        <dbReference type="SAM" id="Phobius"/>
    </source>
</evidence>
<dbReference type="Proteomes" id="UP000091820">
    <property type="component" value="Unassembled WGS sequence"/>
</dbReference>
<protein>
    <submittedName>
        <fullName evidence="3">Uncharacterized protein</fullName>
    </submittedName>
</protein>
<keyword evidence="4" id="KW-1185">Reference proteome</keyword>
<accession>A0A1A9X5D8</accession>
<dbReference type="AlphaFoldDB" id="A0A1A9X5D8"/>
<name>A0A1A9X5D8_9MUSC</name>
<keyword evidence="2" id="KW-0472">Membrane</keyword>
<evidence type="ECO:0000313" key="4">
    <source>
        <dbReference type="Proteomes" id="UP000091820"/>
    </source>
</evidence>
<evidence type="ECO:0000256" key="1">
    <source>
        <dbReference type="SAM" id="MobiDB-lite"/>
    </source>
</evidence>
<dbReference type="EnsemblMetazoa" id="GBRI044828-RA">
    <property type="protein sequence ID" value="GBRI044828-PA"/>
    <property type="gene ID" value="GBRI044828"/>
</dbReference>
<evidence type="ECO:0000313" key="3">
    <source>
        <dbReference type="EnsemblMetazoa" id="GBRI044828-PA"/>
    </source>
</evidence>
<keyword evidence="2" id="KW-1133">Transmembrane helix</keyword>
<organism evidence="3 4">
    <name type="scientific">Glossina brevipalpis</name>
    <dbReference type="NCBI Taxonomy" id="37001"/>
    <lineage>
        <taxon>Eukaryota</taxon>
        <taxon>Metazoa</taxon>
        <taxon>Ecdysozoa</taxon>
        <taxon>Arthropoda</taxon>
        <taxon>Hexapoda</taxon>
        <taxon>Insecta</taxon>
        <taxon>Pterygota</taxon>
        <taxon>Neoptera</taxon>
        <taxon>Endopterygota</taxon>
        <taxon>Diptera</taxon>
        <taxon>Brachycera</taxon>
        <taxon>Muscomorpha</taxon>
        <taxon>Hippoboscoidea</taxon>
        <taxon>Glossinidae</taxon>
        <taxon>Glossina</taxon>
    </lineage>
</organism>
<keyword evidence="2" id="KW-0812">Transmembrane</keyword>
<dbReference type="VEuPathDB" id="VectorBase:GBRI044828"/>
<feature type="transmembrane region" description="Helical" evidence="2">
    <location>
        <begin position="108"/>
        <end position="127"/>
    </location>
</feature>
<reference evidence="4" key="1">
    <citation type="submission" date="2014-03" db="EMBL/GenBank/DDBJ databases">
        <authorList>
            <person name="Aksoy S."/>
            <person name="Warren W."/>
            <person name="Wilson R.K."/>
        </authorList>
    </citation>
    <scope>NUCLEOTIDE SEQUENCE [LARGE SCALE GENOMIC DNA]</scope>
    <source>
        <strain evidence="4">IAEA</strain>
    </source>
</reference>
<proteinExistence type="predicted"/>
<sequence>MELNSELVNGVELLPIVEDGKGVGILATAVMPFAFVRLWQVASKSNLRTAIVFEEFVEDSCGTRHDDGDDDESDDYDQKSQHSASGGGRVRGSRCFGCCGRTAIRDTITATLVMMMVMMMMTGTWTVHRAQLELYQHHMIAETHTKIKRSFTAKKIVNLRIIE</sequence>
<feature type="transmembrane region" description="Helical" evidence="2">
    <location>
        <begin position="20"/>
        <end position="39"/>
    </location>
</feature>
<reference evidence="3" key="2">
    <citation type="submission" date="2020-05" db="UniProtKB">
        <authorList>
            <consortium name="EnsemblMetazoa"/>
        </authorList>
    </citation>
    <scope>IDENTIFICATION</scope>
    <source>
        <strain evidence="3">IAEA</strain>
    </source>
</reference>